<gene>
    <name evidence="1" type="ORF">AB1300_11420</name>
    <name evidence="2" type="ORF">AB1300_12965</name>
</gene>
<protein>
    <submittedName>
        <fullName evidence="2">Imm3 family immunity protein</fullName>
    </submittedName>
</protein>
<evidence type="ECO:0000313" key="1">
    <source>
        <dbReference type="EMBL" id="MEX3745745.1"/>
    </source>
</evidence>
<sequence>MFSYEEYKNYIYEDYDELVEEEKMSRGEAIARTFYEYDMLAKKSETDKAMVFVVFSEIIITHQKILFTFKNYIEQALTELDFTVIKQENKLTLEQFNELFSRQKRVLQELKKMPLDYYSRVCWYYDELIDEVHKFINNFELENKNVDSLVSTVLQRFDRDCRNTKSEKFIVYTTLAENLLNQGLTGVKGFQDVKYELQVFSIKDVSDEQLTKDEQEKLAVRISKVLLKIKEYEQYH</sequence>
<dbReference type="EMBL" id="JBFRHK010000006">
    <property type="protein sequence ID" value="MEX3745745.1"/>
    <property type="molecule type" value="Genomic_DNA"/>
</dbReference>
<dbReference type="Pfam" id="PF14425">
    <property type="entry name" value="Imm3"/>
    <property type="match status" value="2"/>
</dbReference>
<dbReference type="RefSeq" id="WP_368636793.1">
    <property type="nucleotide sequence ID" value="NZ_JBFRHK010000006.1"/>
</dbReference>
<accession>A0ABV3VYP4</accession>
<reference evidence="2 3" key="1">
    <citation type="submission" date="2024-07" db="EMBL/GenBank/DDBJ databases">
        <title>Characterization of a bacterium isolated from hydrolysated instant sea cucumber by whole-genome sequencing and metabolomics.</title>
        <authorList>
            <person name="Luo X."/>
            <person name="Zhang Z."/>
            <person name="Zheng Z."/>
            <person name="Zhang W."/>
            <person name="Ming T."/>
            <person name="Jiao L."/>
            <person name="Su X."/>
            <person name="Kong F."/>
            <person name="Xu J."/>
        </authorList>
    </citation>
    <scope>NUCLEOTIDE SEQUENCE [LARGE SCALE GENOMIC DNA]</scope>
    <source>
        <strain evidence="2 3">XL-2024</strain>
    </source>
</reference>
<dbReference type="Proteomes" id="UP001558534">
    <property type="component" value="Unassembled WGS sequence"/>
</dbReference>
<proteinExistence type="predicted"/>
<comment type="caution">
    <text evidence="2">The sequence shown here is derived from an EMBL/GenBank/DDBJ whole genome shotgun (WGS) entry which is preliminary data.</text>
</comment>
<keyword evidence="3" id="KW-1185">Reference proteome</keyword>
<organism evidence="2 3">
    <name type="scientific">Lysinibacillus xylanilyticus</name>
    <dbReference type="NCBI Taxonomy" id="582475"/>
    <lineage>
        <taxon>Bacteria</taxon>
        <taxon>Bacillati</taxon>
        <taxon>Bacillota</taxon>
        <taxon>Bacilli</taxon>
        <taxon>Bacillales</taxon>
        <taxon>Bacillaceae</taxon>
        <taxon>Lysinibacillus</taxon>
    </lineage>
</organism>
<dbReference type="EMBL" id="JBFRHK010000007">
    <property type="protein sequence ID" value="MEX3746045.1"/>
    <property type="molecule type" value="Genomic_DNA"/>
</dbReference>
<dbReference type="InterPro" id="IPR025678">
    <property type="entry name" value="Imm3"/>
</dbReference>
<name>A0ABV3VYP4_9BACI</name>
<evidence type="ECO:0000313" key="2">
    <source>
        <dbReference type="EMBL" id="MEX3746045.1"/>
    </source>
</evidence>
<evidence type="ECO:0000313" key="3">
    <source>
        <dbReference type="Proteomes" id="UP001558534"/>
    </source>
</evidence>